<feature type="non-terminal residue" evidence="1">
    <location>
        <position position="164"/>
    </location>
</feature>
<dbReference type="OrthoDB" id="2440340at2759"/>
<protein>
    <submittedName>
        <fullName evidence="1">17031_t:CDS:1</fullName>
    </submittedName>
</protein>
<dbReference type="Proteomes" id="UP000789570">
    <property type="component" value="Unassembled WGS sequence"/>
</dbReference>
<reference evidence="1" key="1">
    <citation type="submission" date="2021-06" db="EMBL/GenBank/DDBJ databases">
        <authorList>
            <person name="Kallberg Y."/>
            <person name="Tangrot J."/>
            <person name="Rosling A."/>
        </authorList>
    </citation>
    <scope>NUCLEOTIDE SEQUENCE</scope>
    <source>
        <strain evidence="1">UK204</strain>
    </source>
</reference>
<name>A0A9N9IIF4_9GLOM</name>
<gene>
    <name evidence="1" type="ORF">FCALED_LOCUS15315</name>
</gene>
<organism evidence="1 2">
    <name type="scientific">Funneliformis caledonium</name>
    <dbReference type="NCBI Taxonomy" id="1117310"/>
    <lineage>
        <taxon>Eukaryota</taxon>
        <taxon>Fungi</taxon>
        <taxon>Fungi incertae sedis</taxon>
        <taxon>Mucoromycota</taxon>
        <taxon>Glomeromycotina</taxon>
        <taxon>Glomeromycetes</taxon>
        <taxon>Glomerales</taxon>
        <taxon>Glomeraceae</taxon>
        <taxon>Funneliformis</taxon>
    </lineage>
</organism>
<keyword evidence="2" id="KW-1185">Reference proteome</keyword>
<dbReference type="EMBL" id="CAJVPQ010013524">
    <property type="protein sequence ID" value="CAG8736164.1"/>
    <property type="molecule type" value="Genomic_DNA"/>
</dbReference>
<sequence>ASNACAALVLSSTTLSIAIGSGKRPRSVGELQQTIHMESKILEEKAQLQETRQILDTTKDIRNQDHLLRETTARLIEKDLLDESYVKNSGQKRPYFKVVNNVSLDKRISLWSDKLGEDFIPVNLTHFVPGGTIILDGTAWDVPAGTVWDIKNLVGRCPTTSLPG</sequence>
<comment type="caution">
    <text evidence="1">The sequence shown here is derived from an EMBL/GenBank/DDBJ whole genome shotgun (WGS) entry which is preliminary data.</text>
</comment>
<evidence type="ECO:0000313" key="2">
    <source>
        <dbReference type="Proteomes" id="UP000789570"/>
    </source>
</evidence>
<feature type="non-terminal residue" evidence="1">
    <location>
        <position position="1"/>
    </location>
</feature>
<proteinExistence type="predicted"/>
<evidence type="ECO:0000313" key="1">
    <source>
        <dbReference type="EMBL" id="CAG8736164.1"/>
    </source>
</evidence>
<dbReference type="AlphaFoldDB" id="A0A9N9IIF4"/>
<accession>A0A9N9IIF4</accession>